<protein>
    <recommendedName>
        <fullName evidence="1">NAD-dependent epimerase/dehydratase domain-containing protein</fullName>
    </recommendedName>
</protein>
<dbReference type="SUPFAM" id="SSF51735">
    <property type="entry name" value="NAD(P)-binding Rossmann-fold domains"/>
    <property type="match status" value="1"/>
</dbReference>
<dbReference type="Gene3D" id="3.40.50.720">
    <property type="entry name" value="NAD(P)-binding Rossmann-like Domain"/>
    <property type="match status" value="1"/>
</dbReference>
<dbReference type="AlphaFoldDB" id="A0A383AA02"/>
<gene>
    <name evidence="2" type="ORF">METZ01_LOCUS457501</name>
</gene>
<dbReference type="EMBL" id="UINC01190471">
    <property type="protein sequence ID" value="SVE04647.1"/>
    <property type="molecule type" value="Genomic_DNA"/>
</dbReference>
<name>A0A383AA02_9ZZZZ</name>
<accession>A0A383AA02</accession>
<evidence type="ECO:0000313" key="2">
    <source>
        <dbReference type="EMBL" id="SVE04647.1"/>
    </source>
</evidence>
<dbReference type="InterPro" id="IPR036291">
    <property type="entry name" value="NAD(P)-bd_dom_sf"/>
</dbReference>
<evidence type="ECO:0000259" key="1">
    <source>
        <dbReference type="Pfam" id="PF01370"/>
    </source>
</evidence>
<proteinExistence type="predicted"/>
<sequence>VTGGAGFIGSALVDRLVAQGSNVLIIDDLSGGSETNLEEAYCSGPGTVHLTVADIGEVGTTEAVAA</sequence>
<dbReference type="InterPro" id="IPR001509">
    <property type="entry name" value="Epimerase_deHydtase"/>
</dbReference>
<feature type="domain" description="NAD-dependent epimerase/dehydratase" evidence="1">
    <location>
        <begin position="1"/>
        <end position="55"/>
    </location>
</feature>
<reference evidence="2" key="1">
    <citation type="submission" date="2018-05" db="EMBL/GenBank/DDBJ databases">
        <authorList>
            <person name="Lanie J.A."/>
            <person name="Ng W.-L."/>
            <person name="Kazmierczak K.M."/>
            <person name="Andrzejewski T.M."/>
            <person name="Davidsen T.M."/>
            <person name="Wayne K.J."/>
            <person name="Tettelin H."/>
            <person name="Glass J.I."/>
            <person name="Rusch D."/>
            <person name="Podicherti R."/>
            <person name="Tsui H.-C.T."/>
            <person name="Winkler M.E."/>
        </authorList>
    </citation>
    <scope>NUCLEOTIDE SEQUENCE</scope>
</reference>
<feature type="non-terminal residue" evidence="2">
    <location>
        <position position="1"/>
    </location>
</feature>
<organism evidence="2">
    <name type="scientific">marine metagenome</name>
    <dbReference type="NCBI Taxonomy" id="408172"/>
    <lineage>
        <taxon>unclassified sequences</taxon>
        <taxon>metagenomes</taxon>
        <taxon>ecological metagenomes</taxon>
    </lineage>
</organism>
<dbReference type="Pfam" id="PF01370">
    <property type="entry name" value="Epimerase"/>
    <property type="match status" value="1"/>
</dbReference>
<feature type="non-terminal residue" evidence="2">
    <location>
        <position position="66"/>
    </location>
</feature>